<feature type="compositionally biased region" description="Polar residues" evidence="1">
    <location>
        <begin position="479"/>
        <end position="488"/>
    </location>
</feature>
<sequence length="631" mass="71389">MKAATEFFDIGDVGVATPLTAIAKIPDSPFIDKWRAQISASLNLKNELKNSLTNAEANSDENSESQADENSNFIKLGKQTSAVVKDLISQSEKIERVTKVSIFEEEITEKEMDIIKQRVALQQKQFAEFEKREYAIKSKKILNVFEYLSKEEIETALKIAKNDEDEAIIQLSNPGFLHEIRKDIAHSYETKEVNDCMTEIQRYQYEELVKKRTRTQKKTTTNEVKRKYHTVGRLPLDKALEQLRQHTAESAKDPSKANSADLKNAMKGWSLARIKAYQAIDTKPNAYYYRFNAPGEVQRTGPWSEKEKKLFHDRLAEIGANGSWGIFSMVIPGRVGYQCSNYYRYLIQNNLIKDPNYVLDKNGKAHYLFSTKKKNADGTVVKEFRTHNKRGKKGPTKKRRAESTDESEGSFEVEIGSESDSSQQMSGRGTRKSLRRYGYSNDSSSDDEIRANDVELTSDEEFEVNLAIENEKLSKTRSHIASSDSGRSGSVEFGSSHRTKRKIVGASTSLVTGTSLGSDDRPAANSSTTCFDNLLSSSKNSDDDIEEDNYNPNNPLPDFLDPITLEIVTKPAISPYGHVMDYSSWVRCLMFPNEGGQKNICPLTKKPLHKRELVVLTFDNIEEYRSKIVNI</sequence>
<evidence type="ECO:0000313" key="3">
    <source>
        <dbReference type="EMBL" id="PVU91014.1"/>
    </source>
</evidence>
<evidence type="ECO:0000259" key="2">
    <source>
        <dbReference type="PROSITE" id="PS50090"/>
    </source>
</evidence>
<dbReference type="InterPro" id="IPR009057">
    <property type="entry name" value="Homeodomain-like_sf"/>
</dbReference>
<gene>
    <name evidence="3" type="ORF">BB560_006155</name>
</gene>
<feature type="region of interest" description="Disordered" evidence="1">
    <location>
        <begin position="511"/>
        <end position="532"/>
    </location>
</feature>
<name>A0A2T9YFG4_9FUNG</name>
<dbReference type="SMART" id="SM00504">
    <property type="entry name" value="Ubox"/>
    <property type="match status" value="1"/>
</dbReference>
<dbReference type="Gene3D" id="3.30.40.10">
    <property type="entry name" value="Zinc/RING finger domain, C3HC4 (zinc finger)"/>
    <property type="match status" value="1"/>
</dbReference>
<dbReference type="EMBL" id="MBFS01002906">
    <property type="protein sequence ID" value="PVU91014.1"/>
    <property type="molecule type" value="Genomic_DNA"/>
</dbReference>
<organism evidence="3 4">
    <name type="scientific">Smittium megazygosporum</name>
    <dbReference type="NCBI Taxonomy" id="133381"/>
    <lineage>
        <taxon>Eukaryota</taxon>
        <taxon>Fungi</taxon>
        <taxon>Fungi incertae sedis</taxon>
        <taxon>Zoopagomycota</taxon>
        <taxon>Kickxellomycotina</taxon>
        <taxon>Harpellomycetes</taxon>
        <taxon>Harpellales</taxon>
        <taxon>Legeriomycetaceae</taxon>
        <taxon>Smittium</taxon>
    </lineage>
</organism>
<keyword evidence="4" id="KW-1185">Reference proteome</keyword>
<dbReference type="InterPro" id="IPR013083">
    <property type="entry name" value="Znf_RING/FYVE/PHD"/>
</dbReference>
<dbReference type="InterPro" id="IPR001005">
    <property type="entry name" value="SANT/Myb"/>
</dbReference>
<dbReference type="OrthoDB" id="6781668at2759"/>
<feature type="region of interest" description="Disordered" evidence="1">
    <location>
        <begin position="385"/>
        <end position="454"/>
    </location>
</feature>
<feature type="compositionally biased region" description="Polar residues" evidence="1">
    <location>
        <begin position="418"/>
        <end position="427"/>
    </location>
</feature>
<dbReference type="CDD" id="cd16453">
    <property type="entry name" value="RING-Ubox"/>
    <property type="match status" value="1"/>
</dbReference>
<feature type="compositionally biased region" description="Acidic residues" evidence="1">
    <location>
        <begin position="404"/>
        <end position="417"/>
    </location>
</feature>
<feature type="compositionally biased region" description="Basic residues" evidence="1">
    <location>
        <begin position="387"/>
        <end position="400"/>
    </location>
</feature>
<accession>A0A2T9YFG4</accession>
<dbReference type="GO" id="GO:0016567">
    <property type="term" value="P:protein ubiquitination"/>
    <property type="evidence" value="ECO:0007669"/>
    <property type="project" value="InterPro"/>
</dbReference>
<feature type="domain" description="Myb-like" evidence="2">
    <location>
        <begin position="295"/>
        <end position="347"/>
    </location>
</feature>
<dbReference type="SUPFAM" id="SSF57850">
    <property type="entry name" value="RING/U-box"/>
    <property type="match status" value="1"/>
</dbReference>
<dbReference type="InterPro" id="IPR003613">
    <property type="entry name" value="Ubox_domain"/>
</dbReference>
<dbReference type="PROSITE" id="PS50090">
    <property type="entry name" value="MYB_LIKE"/>
    <property type="match status" value="1"/>
</dbReference>
<protein>
    <recommendedName>
        <fullName evidence="2">Myb-like domain-containing protein</fullName>
    </recommendedName>
</protein>
<dbReference type="CDD" id="cd00167">
    <property type="entry name" value="SANT"/>
    <property type="match status" value="1"/>
</dbReference>
<dbReference type="Pfam" id="PF04564">
    <property type="entry name" value="U-box"/>
    <property type="match status" value="1"/>
</dbReference>
<feature type="region of interest" description="Disordered" evidence="1">
    <location>
        <begin position="476"/>
        <end position="499"/>
    </location>
</feature>
<dbReference type="Proteomes" id="UP000245609">
    <property type="component" value="Unassembled WGS sequence"/>
</dbReference>
<dbReference type="STRING" id="133381.A0A2T9YFG4"/>
<dbReference type="SUPFAM" id="SSF46689">
    <property type="entry name" value="Homeodomain-like"/>
    <property type="match status" value="1"/>
</dbReference>
<evidence type="ECO:0000313" key="4">
    <source>
        <dbReference type="Proteomes" id="UP000245609"/>
    </source>
</evidence>
<dbReference type="GO" id="GO:0004842">
    <property type="term" value="F:ubiquitin-protein transferase activity"/>
    <property type="evidence" value="ECO:0007669"/>
    <property type="project" value="InterPro"/>
</dbReference>
<comment type="caution">
    <text evidence="3">The sequence shown here is derived from an EMBL/GenBank/DDBJ whole genome shotgun (WGS) entry which is preliminary data.</text>
</comment>
<reference evidence="3 4" key="1">
    <citation type="journal article" date="2018" name="MBio">
        <title>Comparative Genomics Reveals the Core Gene Toolbox for the Fungus-Insect Symbiosis.</title>
        <authorList>
            <person name="Wang Y."/>
            <person name="Stata M."/>
            <person name="Wang W."/>
            <person name="Stajich J.E."/>
            <person name="White M.M."/>
            <person name="Moncalvo J.M."/>
        </authorList>
    </citation>
    <scope>NUCLEOTIDE SEQUENCE [LARGE SCALE GENOMIC DNA]</scope>
    <source>
        <strain evidence="3 4">SC-DP-2</strain>
    </source>
</reference>
<dbReference type="AlphaFoldDB" id="A0A2T9YFG4"/>
<proteinExistence type="predicted"/>
<evidence type="ECO:0000256" key="1">
    <source>
        <dbReference type="SAM" id="MobiDB-lite"/>
    </source>
</evidence>